<dbReference type="InterPro" id="IPR006037">
    <property type="entry name" value="RCK_C"/>
</dbReference>
<comment type="subcellular location">
    <subcellularLocation>
        <location evidence="1">Cell membrane</location>
        <topology evidence="1">Multi-pass membrane protein</topology>
    </subcellularLocation>
</comment>
<evidence type="ECO:0000256" key="7">
    <source>
        <dbReference type="ARBA" id="ARBA00023136"/>
    </source>
</evidence>
<keyword evidence="12" id="KW-1185">Reference proteome</keyword>
<evidence type="ECO:0000259" key="10">
    <source>
        <dbReference type="Pfam" id="PF06826"/>
    </source>
</evidence>
<feature type="domain" description="YidE/YbjL duplication" evidence="10">
    <location>
        <begin position="389"/>
        <end position="557"/>
    </location>
</feature>
<keyword evidence="4" id="KW-1003">Cell membrane</keyword>
<feature type="transmembrane region" description="Helical" evidence="8">
    <location>
        <begin position="43"/>
        <end position="76"/>
    </location>
</feature>
<sequence>MDYIIHTLQKYPEIAIYLTIAVGFWVGNLNLGKFNLGVVTSTLLAGLLIGQVHLVIPAVLQSTFFAMFLFAVGYAVGPQFIRALKSDGISQVFFTVLVCASGLFTAVLLGKMLHYDAALTAGLLSGGYTNSTVLGVATDLLNQASQMPGGVKVAMALMPVAYAVTYPFGTAGSAWFLASFAPKMLGFNLVEECKTYEKENGSGHTVGSTAYREFSARAFQLSNVDLFDKTVSEVEALFNHEIFVRRVRQAVGARIVDCEGNTRLQRNDVVAISGTLTALLKYQHHFGQEVKDVPLLDFSTELLDLVVTSRKYAGKTLGDITGELFGKPGRGLFLTRFSRGDLDMPMGQDVVVQRGDVLTILGAKQDVAVVAKQLGYADRPLENSDMAFMGFGIVAGSILGAITVHVAGIPLSFGTSVGSIVAGIVCGYLRASMRTFGKIPGPALWVFNNVGLNGFIAVIGLNAAPGFIAGLQQYGLTLLFAGAVVTMVPLIVGLLLGRFVFKFHPGILLGACAGARSTTAALGALQDAAQSKVPALGYTVGYAVSRLVMAVFTIVLVNVF</sequence>
<dbReference type="GO" id="GO:0006813">
    <property type="term" value="P:potassium ion transport"/>
    <property type="evidence" value="ECO:0007669"/>
    <property type="project" value="InterPro"/>
</dbReference>
<dbReference type="InterPro" id="IPR006512">
    <property type="entry name" value="YidE_YbjL"/>
</dbReference>
<keyword evidence="7 8" id="KW-0472">Membrane</keyword>
<dbReference type="GO" id="GO:0005886">
    <property type="term" value="C:plasma membrane"/>
    <property type="evidence" value="ECO:0007669"/>
    <property type="project" value="UniProtKB-SubCell"/>
</dbReference>
<reference evidence="11 12" key="1">
    <citation type="submission" date="2018-05" db="EMBL/GenBank/DDBJ databases">
        <title>Genomic Encyclopedia of Type Strains, Phase IV (KMG-IV): sequencing the most valuable type-strain genomes for metagenomic binning, comparative biology and taxonomic classification.</title>
        <authorList>
            <person name="Goeker M."/>
        </authorList>
    </citation>
    <scope>NUCLEOTIDE SEQUENCE [LARGE SCALE GENOMIC DNA]</scope>
    <source>
        <strain evidence="11 12">DSM 25134</strain>
    </source>
</reference>
<feature type="domain" description="YidE/YbjL duplication" evidence="10">
    <location>
        <begin position="16"/>
        <end position="177"/>
    </location>
</feature>
<dbReference type="NCBIfam" id="TIGR01625">
    <property type="entry name" value="YidE_YbjL_dupl"/>
    <property type="match status" value="1"/>
</dbReference>
<feature type="transmembrane region" description="Helical" evidence="8">
    <location>
        <begin position="88"/>
        <end position="110"/>
    </location>
</feature>
<evidence type="ECO:0000256" key="3">
    <source>
        <dbReference type="ARBA" id="ARBA00022448"/>
    </source>
</evidence>
<dbReference type="Pfam" id="PF06826">
    <property type="entry name" value="Asp-Al_Ex"/>
    <property type="match status" value="2"/>
</dbReference>
<dbReference type="AlphaFoldDB" id="A0A318K8F9"/>
<feature type="transmembrane region" description="Helical" evidence="8">
    <location>
        <begin position="386"/>
        <end position="407"/>
    </location>
</feature>
<comment type="caution">
    <text evidence="11">The sequence shown here is derived from an EMBL/GenBank/DDBJ whole genome shotgun (WGS) entry which is preliminary data.</text>
</comment>
<feature type="transmembrane region" description="Helical" evidence="8">
    <location>
        <begin position="474"/>
        <end position="495"/>
    </location>
</feature>
<dbReference type="RefSeq" id="WP_059286811.1">
    <property type="nucleotide sequence ID" value="NZ_LNQU01000112.1"/>
</dbReference>
<keyword evidence="6 8" id="KW-1133">Transmembrane helix</keyword>
<dbReference type="InterPro" id="IPR036721">
    <property type="entry name" value="RCK_C_sf"/>
</dbReference>
<accession>A0A318K8F9</accession>
<dbReference type="EMBL" id="QJKC01000001">
    <property type="protein sequence ID" value="PXX50948.1"/>
    <property type="molecule type" value="Genomic_DNA"/>
</dbReference>
<evidence type="ECO:0000256" key="6">
    <source>
        <dbReference type="ARBA" id="ARBA00022989"/>
    </source>
</evidence>
<dbReference type="SUPFAM" id="SSF116726">
    <property type="entry name" value="TrkA C-terminal domain-like"/>
    <property type="match status" value="1"/>
</dbReference>
<evidence type="ECO:0000256" key="4">
    <source>
        <dbReference type="ARBA" id="ARBA00022475"/>
    </source>
</evidence>
<protein>
    <submittedName>
        <fullName evidence="11">Putative transport protein</fullName>
    </submittedName>
</protein>
<feature type="domain" description="RCK C-terminal" evidence="9">
    <location>
        <begin position="306"/>
        <end position="375"/>
    </location>
</feature>
<evidence type="ECO:0000259" key="9">
    <source>
        <dbReference type="Pfam" id="PF02080"/>
    </source>
</evidence>
<organism evidence="11 12">
    <name type="scientific">Aquitalea magnusonii</name>
    <dbReference type="NCBI Taxonomy" id="332411"/>
    <lineage>
        <taxon>Bacteria</taxon>
        <taxon>Pseudomonadati</taxon>
        <taxon>Pseudomonadota</taxon>
        <taxon>Betaproteobacteria</taxon>
        <taxon>Neisseriales</taxon>
        <taxon>Chromobacteriaceae</taxon>
        <taxon>Aquitalea</taxon>
    </lineage>
</organism>
<feature type="transmembrane region" description="Helical" evidence="8">
    <location>
        <begin position="443"/>
        <end position="468"/>
    </location>
</feature>
<dbReference type="Proteomes" id="UP000248395">
    <property type="component" value="Unassembled WGS sequence"/>
</dbReference>
<dbReference type="OrthoDB" id="8611026at2"/>
<dbReference type="GO" id="GO:0008324">
    <property type="term" value="F:monoatomic cation transmembrane transporter activity"/>
    <property type="evidence" value="ECO:0007669"/>
    <property type="project" value="InterPro"/>
</dbReference>
<comment type="similarity">
    <text evidence="2">Belongs to the AAE transporter (TC 2.A.81) family.</text>
</comment>
<evidence type="ECO:0000256" key="8">
    <source>
        <dbReference type="SAM" id="Phobius"/>
    </source>
</evidence>
<dbReference type="InterPro" id="IPR050144">
    <property type="entry name" value="AAE_transporter"/>
</dbReference>
<feature type="transmembrane region" description="Helical" evidence="8">
    <location>
        <begin position="537"/>
        <end position="559"/>
    </location>
</feature>
<dbReference type="PANTHER" id="PTHR30445">
    <property type="entry name" value="K(+)_H(+) ANTIPORTER SUBUNIT KHTT"/>
    <property type="match status" value="1"/>
</dbReference>
<proteinExistence type="inferred from homology"/>
<name>A0A318K8F9_9NEIS</name>
<evidence type="ECO:0000313" key="11">
    <source>
        <dbReference type="EMBL" id="PXX50948.1"/>
    </source>
</evidence>
<gene>
    <name evidence="11" type="ORF">DFR38_1013</name>
</gene>
<feature type="transmembrane region" description="Helical" evidence="8">
    <location>
        <begin position="14"/>
        <end position="31"/>
    </location>
</feature>
<evidence type="ECO:0000313" key="12">
    <source>
        <dbReference type="Proteomes" id="UP000248395"/>
    </source>
</evidence>
<dbReference type="Pfam" id="PF02080">
    <property type="entry name" value="TrkA_C"/>
    <property type="match status" value="1"/>
</dbReference>
<keyword evidence="5 8" id="KW-0812">Transmembrane</keyword>
<dbReference type="PANTHER" id="PTHR30445:SF9">
    <property type="match status" value="1"/>
</dbReference>
<evidence type="ECO:0000256" key="2">
    <source>
        <dbReference type="ARBA" id="ARBA00009854"/>
    </source>
</evidence>
<keyword evidence="3" id="KW-0813">Transport</keyword>
<evidence type="ECO:0000256" key="1">
    <source>
        <dbReference type="ARBA" id="ARBA00004651"/>
    </source>
</evidence>
<feature type="transmembrane region" description="Helical" evidence="8">
    <location>
        <begin position="157"/>
        <end position="178"/>
    </location>
</feature>
<feature type="transmembrane region" description="Helical" evidence="8">
    <location>
        <begin position="507"/>
        <end position="525"/>
    </location>
</feature>
<evidence type="ECO:0000256" key="5">
    <source>
        <dbReference type="ARBA" id="ARBA00022692"/>
    </source>
</evidence>
<feature type="transmembrane region" description="Helical" evidence="8">
    <location>
        <begin position="413"/>
        <end position="431"/>
    </location>
</feature>